<dbReference type="STRING" id="1561.NPD11_1242"/>
<dbReference type="eggNOG" id="COG2186">
    <property type="taxonomic scope" value="Bacteria"/>
</dbReference>
<dbReference type="AlphaFoldDB" id="A0A0A7FVQ8"/>
<evidence type="ECO:0000259" key="4">
    <source>
        <dbReference type="PROSITE" id="PS50949"/>
    </source>
</evidence>
<name>A0A0A7FVQ8_9CLOT</name>
<dbReference type="CDD" id="cd07377">
    <property type="entry name" value="WHTH_GntR"/>
    <property type="match status" value="1"/>
</dbReference>
<dbReference type="SUPFAM" id="SSF48008">
    <property type="entry name" value="GntR ligand-binding domain-like"/>
    <property type="match status" value="1"/>
</dbReference>
<dbReference type="OrthoDB" id="9799482at2"/>
<evidence type="ECO:0000313" key="5">
    <source>
        <dbReference type="EMBL" id="AIY83697.1"/>
    </source>
</evidence>
<dbReference type="SMART" id="SM00895">
    <property type="entry name" value="FCD"/>
    <property type="match status" value="1"/>
</dbReference>
<dbReference type="SUPFAM" id="SSF46785">
    <property type="entry name" value="Winged helix' DNA-binding domain"/>
    <property type="match status" value="1"/>
</dbReference>
<keyword evidence="3" id="KW-0804">Transcription</keyword>
<dbReference type="PROSITE" id="PS50949">
    <property type="entry name" value="HTH_GNTR"/>
    <property type="match status" value="1"/>
</dbReference>
<evidence type="ECO:0000256" key="2">
    <source>
        <dbReference type="ARBA" id="ARBA00023125"/>
    </source>
</evidence>
<dbReference type="KEGG" id="cbv:U729_1777"/>
<dbReference type="Gene3D" id="1.20.120.530">
    <property type="entry name" value="GntR ligand-binding domain-like"/>
    <property type="match status" value="1"/>
</dbReference>
<dbReference type="InterPro" id="IPR011711">
    <property type="entry name" value="GntR_C"/>
</dbReference>
<dbReference type="Pfam" id="PF00392">
    <property type="entry name" value="GntR"/>
    <property type="match status" value="1"/>
</dbReference>
<evidence type="ECO:0000313" key="6">
    <source>
        <dbReference type="Proteomes" id="UP000030635"/>
    </source>
</evidence>
<dbReference type="Gene3D" id="1.10.10.10">
    <property type="entry name" value="Winged helix-like DNA-binding domain superfamily/Winged helix DNA-binding domain"/>
    <property type="match status" value="1"/>
</dbReference>
<keyword evidence="1" id="KW-0805">Transcription regulation</keyword>
<gene>
    <name evidence="5" type="ORF">U729_1777</name>
</gene>
<organism evidence="5 6">
    <name type="scientific">Clostridium baratii str. Sullivan</name>
    <dbReference type="NCBI Taxonomy" id="1415775"/>
    <lineage>
        <taxon>Bacteria</taxon>
        <taxon>Bacillati</taxon>
        <taxon>Bacillota</taxon>
        <taxon>Clostridia</taxon>
        <taxon>Eubacteriales</taxon>
        <taxon>Clostridiaceae</taxon>
        <taxon>Clostridium</taxon>
    </lineage>
</organism>
<accession>A0A0A7FVQ8</accession>
<dbReference type="InterPro" id="IPR036390">
    <property type="entry name" value="WH_DNA-bd_sf"/>
</dbReference>
<keyword evidence="6" id="KW-1185">Reference proteome</keyword>
<proteinExistence type="predicted"/>
<feature type="domain" description="HTH gntR-type" evidence="4">
    <location>
        <begin position="8"/>
        <end position="76"/>
    </location>
</feature>
<dbReference type="GO" id="GO:0003677">
    <property type="term" value="F:DNA binding"/>
    <property type="evidence" value="ECO:0007669"/>
    <property type="project" value="UniProtKB-KW"/>
</dbReference>
<dbReference type="Pfam" id="PF07729">
    <property type="entry name" value="FCD"/>
    <property type="match status" value="1"/>
</dbReference>
<dbReference type="Proteomes" id="UP000030635">
    <property type="component" value="Chromosome"/>
</dbReference>
<dbReference type="InterPro" id="IPR000524">
    <property type="entry name" value="Tscrpt_reg_HTH_GntR"/>
</dbReference>
<keyword evidence="2" id="KW-0238">DNA-binding</keyword>
<evidence type="ECO:0000256" key="3">
    <source>
        <dbReference type="ARBA" id="ARBA00023163"/>
    </source>
</evidence>
<dbReference type="HOGENOM" id="CLU_017584_9_3_9"/>
<dbReference type="RefSeq" id="WP_039313826.1">
    <property type="nucleotide sequence ID" value="NZ_CP006905.1"/>
</dbReference>
<dbReference type="EMBL" id="CP006905">
    <property type="protein sequence ID" value="AIY83697.1"/>
    <property type="molecule type" value="Genomic_DNA"/>
</dbReference>
<reference evidence="5 6" key="1">
    <citation type="journal article" date="2015" name="Infect. Genet. Evol.">
        <title>Genomic sequences of six botulinum neurotoxin-producing strains representing three clostridial species illustrate the mobility and diversity of botulinum neurotoxin genes.</title>
        <authorList>
            <person name="Smith T.J."/>
            <person name="Hill K.K."/>
            <person name="Xie G."/>
            <person name="Foley B.T."/>
            <person name="Williamson C.H."/>
            <person name="Foster J.T."/>
            <person name="Johnson S.L."/>
            <person name="Chertkov O."/>
            <person name="Teshima H."/>
            <person name="Gibbons H.S."/>
            <person name="Johnsky L.A."/>
            <person name="Karavis M.A."/>
            <person name="Smith L.A."/>
        </authorList>
    </citation>
    <scope>NUCLEOTIDE SEQUENCE [LARGE SCALE GENOMIC DNA]</scope>
    <source>
        <strain evidence="5">Sullivan</strain>
    </source>
</reference>
<dbReference type="InterPro" id="IPR008920">
    <property type="entry name" value="TF_FadR/GntR_C"/>
</dbReference>
<dbReference type="GO" id="GO:0003700">
    <property type="term" value="F:DNA-binding transcription factor activity"/>
    <property type="evidence" value="ECO:0007669"/>
    <property type="project" value="InterPro"/>
</dbReference>
<dbReference type="SMART" id="SM00345">
    <property type="entry name" value="HTH_GNTR"/>
    <property type="match status" value="1"/>
</dbReference>
<dbReference type="PANTHER" id="PTHR43537">
    <property type="entry name" value="TRANSCRIPTIONAL REGULATOR, GNTR FAMILY"/>
    <property type="match status" value="1"/>
</dbReference>
<dbReference type="PANTHER" id="PTHR43537:SF43">
    <property type="entry name" value="GNTR-FAMILY TRANSCRIPTIONAL REGULATOR"/>
    <property type="match status" value="1"/>
</dbReference>
<evidence type="ECO:0000256" key="1">
    <source>
        <dbReference type="ARBA" id="ARBA00023015"/>
    </source>
</evidence>
<dbReference type="InterPro" id="IPR036388">
    <property type="entry name" value="WH-like_DNA-bd_sf"/>
</dbReference>
<protein>
    <submittedName>
        <fullName evidence="5">Bacterial regulatory s, gntR family protein</fullName>
    </submittedName>
</protein>
<sequence length="232" mass="27123">MDNSVKNKKIYEDIVEHIKSMVECGELKKGDKLPTERKLAEKLNVSRASIREAMRSLEVIGLIECRQGSGNYIKDDFENLFLEPLSIMFMLEKGSPLDIYELREVLELSTIMLSAARISDEDLEKLKNIKDEFRKTDQEKNSALIDKDFHYTIVKAADNPLITNLLNIISDLMDEFITYSRKNILECEENREKLLTLHERIYEAISERDGYKAYKVMKEHFDLIKEYAMLKK</sequence>
<dbReference type="PRINTS" id="PR00035">
    <property type="entry name" value="HTHGNTR"/>
</dbReference>